<evidence type="ECO:0000256" key="4">
    <source>
        <dbReference type="ARBA" id="ARBA00022679"/>
    </source>
</evidence>
<dbReference type="Gene3D" id="3.90.550.50">
    <property type="match status" value="1"/>
</dbReference>
<dbReference type="AlphaFoldDB" id="A0A9Q0M9K8"/>
<dbReference type="PANTHER" id="PTHR11214">
    <property type="entry name" value="BETA-1,3-N-ACETYLGLUCOSAMINYLTRANSFERASE"/>
    <property type="match status" value="1"/>
</dbReference>
<dbReference type="PANTHER" id="PTHR11214:SF3">
    <property type="entry name" value="BETA-1,3-GALACTOSYLTRANSFERASE 6"/>
    <property type="match status" value="1"/>
</dbReference>
<evidence type="ECO:0000256" key="5">
    <source>
        <dbReference type="ARBA" id="ARBA00022692"/>
    </source>
</evidence>
<dbReference type="EMBL" id="JAPWDV010000002">
    <property type="protein sequence ID" value="KAJ6220587.1"/>
    <property type="molecule type" value="Genomic_DNA"/>
</dbReference>
<name>A0A9Q0M9K8_BLOTA</name>
<keyword evidence="3 10" id="KW-0328">Glycosyltransferase</keyword>
<dbReference type="GO" id="GO:0016758">
    <property type="term" value="F:hexosyltransferase activity"/>
    <property type="evidence" value="ECO:0007669"/>
    <property type="project" value="InterPro"/>
</dbReference>
<dbReference type="GO" id="GO:0006493">
    <property type="term" value="P:protein O-linked glycosylation"/>
    <property type="evidence" value="ECO:0007669"/>
    <property type="project" value="TreeGrafter"/>
</dbReference>
<dbReference type="OMA" id="ASTNCER"/>
<organism evidence="11 12">
    <name type="scientific">Blomia tropicalis</name>
    <name type="common">Mite</name>
    <dbReference type="NCBI Taxonomy" id="40697"/>
    <lineage>
        <taxon>Eukaryota</taxon>
        <taxon>Metazoa</taxon>
        <taxon>Ecdysozoa</taxon>
        <taxon>Arthropoda</taxon>
        <taxon>Chelicerata</taxon>
        <taxon>Arachnida</taxon>
        <taxon>Acari</taxon>
        <taxon>Acariformes</taxon>
        <taxon>Sarcoptiformes</taxon>
        <taxon>Astigmata</taxon>
        <taxon>Glycyphagoidea</taxon>
        <taxon>Echimyopodidae</taxon>
        <taxon>Blomia</taxon>
    </lineage>
</organism>
<dbReference type="InterPro" id="IPR002659">
    <property type="entry name" value="Glyco_trans_31"/>
</dbReference>
<dbReference type="Proteomes" id="UP001142055">
    <property type="component" value="Chromosome 2"/>
</dbReference>
<comment type="caution">
    <text evidence="11">The sequence shown here is derived from an EMBL/GenBank/DDBJ whole genome shotgun (WGS) entry which is preliminary data.</text>
</comment>
<feature type="transmembrane region" description="Helical" evidence="10">
    <location>
        <begin position="6"/>
        <end position="25"/>
    </location>
</feature>
<keyword evidence="4" id="KW-0808">Transferase</keyword>
<comment type="similarity">
    <text evidence="2 10">Belongs to the glycosyltransferase 31 family.</text>
</comment>
<evidence type="ECO:0000256" key="8">
    <source>
        <dbReference type="ARBA" id="ARBA00023034"/>
    </source>
</evidence>
<protein>
    <recommendedName>
        <fullName evidence="10">Hexosyltransferase</fullName>
        <ecNumber evidence="10">2.4.1.-</ecNumber>
    </recommendedName>
</protein>
<accession>A0A9Q0M9K8</accession>
<evidence type="ECO:0000313" key="12">
    <source>
        <dbReference type="Proteomes" id="UP001142055"/>
    </source>
</evidence>
<evidence type="ECO:0000256" key="6">
    <source>
        <dbReference type="ARBA" id="ARBA00022968"/>
    </source>
</evidence>
<comment type="subcellular location">
    <subcellularLocation>
        <location evidence="1 10">Golgi apparatus membrane</location>
        <topology evidence="1 10">Single-pass type II membrane protein</topology>
    </subcellularLocation>
</comment>
<keyword evidence="7 10" id="KW-1133">Transmembrane helix</keyword>
<evidence type="ECO:0000313" key="11">
    <source>
        <dbReference type="EMBL" id="KAJ6220587.1"/>
    </source>
</evidence>
<evidence type="ECO:0000256" key="10">
    <source>
        <dbReference type="RuleBase" id="RU363063"/>
    </source>
</evidence>
<dbReference type="GO" id="GO:0000139">
    <property type="term" value="C:Golgi membrane"/>
    <property type="evidence" value="ECO:0007669"/>
    <property type="project" value="UniProtKB-SubCell"/>
</dbReference>
<reference evidence="11" key="1">
    <citation type="submission" date="2022-12" db="EMBL/GenBank/DDBJ databases">
        <title>Genome assemblies of Blomia tropicalis.</title>
        <authorList>
            <person name="Cui Y."/>
        </authorList>
    </citation>
    <scope>NUCLEOTIDE SEQUENCE</scope>
    <source>
        <tissue evidence="11">Adult mites</tissue>
    </source>
</reference>
<keyword evidence="9 10" id="KW-0472">Membrane</keyword>
<evidence type="ECO:0000256" key="1">
    <source>
        <dbReference type="ARBA" id="ARBA00004323"/>
    </source>
</evidence>
<evidence type="ECO:0000256" key="3">
    <source>
        <dbReference type="ARBA" id="ARBA00022676"/>
    </source>
</evidence>
<keyword evidence="8 10" id="KW-0333">Golgi apparatus</keyword>
<sequence length="244" mass="28810">MERSYSSYIIIIIAIFVSMVVCRNYRHTRLELALTNQTTISQTDCATNETPIFVHTAGHIAGKYFQRRMTIRRTWKREAHKHGLRVIFVIGRPDPRLGQNETNRIQRQLVKEADQYNDILQFNFVENYYNLTLKAIAELRWAEIHCNRSRHLIKVDDDVLLNIPYLDAWLQKGNLPSGMIGRMLNTPANRTPGHKWYMPTRYYKRHFYRFLAGFGYILSMDRLKKILDTIGNFRGPILDIDDLF</sequence>
<dbReference type="Pfam" id="PF01762">
    <property type="entry name" value="Galactosyl_T"/>
    <property type="match status" value="1"/>
</dbReference>
<evidence type="ECO:0000256" key="2">
    <source>
        <dbReference type="ARBA" id="ARBA00008661"/>
    </source>
</evidence>
<proteinExistence type="inferred from homology"/>
<evidence type="ECO:0000256" key="7">
    <source>
        <dbReference type="ARBA" id="ARBA00022989"/>
    </source>
</evidence>
<keyword evidence="6 10" id="KW-0735">Signal-anchor</keyword>
<dbReference type="EC" id="2.4.1.-" evidence="10"/>
<keyword evidence="5 10" id="KW-0812">Transmembrane</keyword>
<gene>
    <name evidence="11" type="ORF">RDWZM_006399</name>
</gene>
<evidence type="ECO:0000256" key="9">
    <source>
        <dbReference type="ARBA" id="ARBA00023136"/>
    </source>
</evidence>
<keyword evidence="12" id="KW-1185">Reference proteome</keyword>